<accession>A0ABY4CG55</accession>
<dbReference type="EMBL" id="CP089291">
    <property type="protein sequence ID" value="UOF89503.1"/>
    <property type="molecule type" value="Genomic_DNA"/>
</dbReference>
<protein>
    <submittedName>
        <fullName evidence="1">Uncharacterized protein</fullName>
    </submittedName>
</protein>
<name>A0ABY4CG55_9BACL</name>
<proteinExistence type="predicted"/>
<sequence length="201" mass="21338">MANSFTALFDSKKMVLVVSLPNNDLEMAKAAVEGGADAIKVHANVEHFASGKAFSSISEQSETLQQIVQTAGVPVGLVPGASTQALGNDLSDFIELGFSFFSIYGHHARAELLSIPDVAKMIAIDSSYTADQLAAVNHLPVDVLEVGIIDHKGYGQLLCVQDLLKYRAIADNVKKPILVPTQRAVKASDVPLLHEAGVSQS</sequence>
<dbReference type="SUPFAM" id="SSF51391">
    <property type="entry name" value="Thiamin phosphate synthase"/>
    <property type="match status" value="1"/>
</dbReference>
<organism evidence="1 2">
    <name type="scientific">Fodinisporobacter ferrooxydans</name>
    <dbReference type="NCBI Taxonomy" id="2901836"/>
    <lineage>
        <taxon>Bacteria</taxon>
        <taxon>Bacillati</taxon>
        <taxon>Bacillota</taxon>
        <taxon>Bacilli</taxon>
        <taxon>Bacillales</taxon>
        <taxon>Alicyclobacillaceae</taxon>
        <taxon>Fodinisporobacter</taxon>
    </lineage>
</organism>
<dbReference type="InterPro" id="IPR036206">
    <property type="entry name" value="ThiamineP_synth_sf"/>
</dbReference>
<gene>
    <name evidence="1" type="ORF">LSG31_16630</name>
</gene>
<keyword evidence="2" id="KW-1185">Reference proteome</keyword>
<evidence type="ECO:0000313" key="2">
    <source>
        <dbReference type="Proteomes" id="UP000830167"/>
    </source>
</evidence>
<reference evidence="1" key="1">
    <citation type="submission" date="2021-12" db="EMBL/GenBank/DDBJ databases">
        <title>Alicyclobacillaceae gen. nov., sp. nov., isolated from chalcocite enrichment system.</title>
        <authorList>
            <person name="Jiang Z."/>
        </authorList>
    </citation>
    <scope>NUCLEOTIDE SEQUENCE</scope>
    <source>
        <strain evidence="1">MYW30-H2</strain>
    </source>
</reference>
<dbReference type="Proteomes" id="UP000830167">
    <property type="component" value="Chromosome"/>
</dbReference>
<evidence type="ECO:0000313" key="1">
    <source>
        <dbReference type="EMBL" id="UOF89503.1"/>
    </source>
</evidence>
<dbReference type="RefSeq" id="WP_347436193.1">
    <property type="nucleotide sequence ID" value="NZ_CP089291.1"/>
</dbReference>